<dbReference type="SFLD" id="SFLDS00003">
    <property type="entry name" value="Haloacid_Dehalogenase"/>
    <property type="match status" value="1"/>
</dbReference>
<dbReference type="Gene3D" id="3.40.50.1000">
    <property type="entry name" value="HAD superfamily/HAD-like"/>
    <property type="match status" value="1"/>
</dbReference>
<dbReference type="NCBIfam" id="TIGR01484">
    <property type="entry name" value="HAD-SF-IIB"/>
    <property type="match status" value="1"/>
</dbReference>
<gene>
    <name evidence="1" type="ORF">SAMN05216313_10577</name>
</gene>
<dbReference type="GeneID" id="93276421"/>
<dbReference type="NCBIfam" id="TIGR00099">
    <property type="entry name" value="Cof-subfamily"/>
    <property type="match status" value="1"/>
</dbReference>
<sequence>MTNYEMIVLDLDGTLTNRDKVITPRTKQALMSAQEQGKIVVLASGRPTAGVEPLAKELELERFGSYILSYNGGMITNCRTGEVVFASQIPLAANERIIGLAEEHRVDILTYEETRIITNNDQCPYAVMESNINHLPLVQVESMKDYVRFEVPKFLMLDDGDYLVTVEPLVKAALGKNFSVYRSEPYFLEVMPKGIDKALSLARLLEVLGMTKDQMIACGDGYNDLTMVQFAGLGVAMENAVLPLRKAADYITLSNNEDGVAHVVEKFMLS</sequence>
<protein>
    <submittedName>
        <fullName evidence="1">Uncharacterized protein</fullName>
    </submittedName>
</protein>
<evidence type="ECO:0000313" key="2">
    <source>
        <dbReference type="Proteomes" id="UP000198508"/>
    </source>
</evidence>
<dbReference type="CDD" id="cd07516">
    <property type="entry name" value="HAD_Pase"/>
    <property type="match status" value="1"/>
</dbReference>
<organism evidence="1 2">
    <name type="scientific">Enterocloster lavalensis</name>
    <dbReference type="NCBI Taxonomy" id="460384"/>
    <lineage>
        <taxon>Bacteria</taxon>
        <taxon>Bacillati</taxon>
        <taxon>Bacillota</taxon>
        <taxon>Clostridia</taxon>
        <taxon>Lachnospirales</taxon>
        <taxon>Lachnospiraceae</taxon>
        <taxon>Enterocloster</taxon>
    </lineage>
</organism>
<dbReference type="InterPro" id="IPR006379">
    <property type="entry name" value="HAD-SF_hydro_IIB"/>
</dbReference>
<dbReference type="InterPro" id="IPR000150">
    <property type="entry name" value="Cof"/>
</dbReference>
<dbReference type="STRING" id="460384.SAMN05216313_10577"/>
<dbReference type="InterPro" id="IPR036412">
    <property type="entry name" value="HAD-like_sf"/>
</dbReference>
<dbReference type="Proteomes" id="UP000198508">
    <property type="component" value="Unassembled WGS sequence"/>
</dbReference>
<dbReference type="GO" id="GO:0016791">
    <property type="term" value="F:phosphatase activity"/>
    <property type="evidence" value="ECO:0007669"/>
    <property type="project" value="TreeGrafter"/>
</dbReference>
<reference evidence="2" key="1">
    <citation type="submission" date="2016-10" db="EMBL/GenBank/DDBJ databases">
        <authorList>
            <person name="Varghese N."/>
            <person name="Submissions S."/>
        </authorList>
    </citation>
    <scope>NUCLEOTIDE SEQUENCE [LARGE SCALE GENOMIC DNA]</scope>
    <source>
        <strain evidence="2">NLAE-zl-G277</strain>
    </source>
</reference>
<name>A0A1I0DWH9_9FIRM</name>
<dbReference type="RefSeq" id="WP_092361655.1">
    <property type="nucleotide sequence ID" value="NZ_CABJCG010000004.1"/>
</dbReference>
<dbReference type="SUPFAM" id="SSF56784">
    <property type="entry name" value="HAD-like"/>
    <property type="match status" value="1"/>
</dbReference>
<evidence type="ECO:0000313" key="1">
    <source>
        <dbReference type="EMBL" id="SET36229.1"/>
    </source>
</evidence>
<dbReference type="PANTHER" id="PTHR10000">
    <property type="entry name" value="PHOSPHOSERINE PHOSPHATASE"/>
    <property type="match status" value="1"/>
</dbReference>
<dbReference type="Pfam" id="PF08282">
    <property type="entry name" value="Hydrolase_3"/>
    <property type="match status" value="1"/>
</dbReference>
<dbReference type="PANTHER" id="PTHR10000:SF8">
    <property type="entry name" value="HAD SUPERFAMILY HYDROLASE-LIKE, TYPE 3"/>
    <property type="match status" value="1"/>
</dbReference>
<proteinExistence type="predicted"/>
<accession>A0A1I0DWH9</accession>
<dbReference type="GO" id="GO:0000287">
    <property type="term" value="F:magnesium ion binding"/>
    <property type="evidence" value="ECO:0007669"/>
    <property type="project" value="TreeGrafter"/>
</dbReference>
<dbReference type="SFLD" id="SFLDG01140">
    <property type="entry name" value="C2.B:_Phosphomannomutase_and_P"/>
    <property type="match status" value="1"/>
</dbReference>
<dbReference type="SFLD" id="SFLDG01144">
    <property type="entry name" value="C2.B.4:_PGP_Like"/>
    <property type="match status" value="1"/>
</dbReference>
<dbReference type="EMBL" id="FOIM01000005">
    <property type="protein sequence ID" value="SET36229.1"/>
    <property type="molecule type" value="Genomic_DNA"/>
</dbReference>
<dbReference type="AlphaFoldDB" id="A0A1I0DWH9"/>
<dbReference type="GO" id="GO:0005829">
    <property type="term" value="C:cytosol"/>
    <property type="evidence" value="ECO:0007669"/>
    <property type="project" value="TreeGrafter"/>
</dbReference>
<keyword evidence="2" id="KW-1185">Reference proteome</keyword>
<dbReference type="Gene3D" id="3.30.1240.10">
    <property type="match status" value="1"/>
</dbReference>
<dbReference type="InterPro" id="IPR023214">
    <property type="entry name" value="HAD_sf"/>
</dbReference>